<dbReference type="Proteomes" id="UP001168575">
    <property type="component" value="Unassembled WGS sequence"/>
</dbReference>
<protein>
    <submittedName>
        <fullName evidence="2">Uncharacterized protein</fullName>
    </submittedName>
</protein>
<organism evidence="2 3">
    <name type="scientific">Phoenicibacter congonensis</name>
    <dbReference type="NCBI Taxonomy" id="1944646"/>
    <lineage>
        <taxon>Bacteria</taxon>
        <taxon>Bacillati</taxon>
        <taxon>Actinomycetota</taxon>
        <taxon>Coriobacteriia</taxon>
        <taxon>Eggerthellales</taxon>
        <taxon>Eggerthellaceae</taxon>
        <taxon>Phoenicibacter</taxon>
    </lineage>
</organism>
<evidence type="ECO:0000256" key="1">
    <source>
        <dbReference type="SAM" id="MobiDB-lite"/>
    </source>
</evidence>
<dbReference type="AlphaFoldDB" id="A0AA43RHU9"/>
<dbReference type="EMBL" id="JAUMVS010000079">
    <property type="protein sequence ID" value="MDO4842020.1"/>
    <property type="molecule type" value="Genomic_DNA"/>
</dbReference>
<accession>A0AA43RHU9</accession>
<sequence length="53" mass="5463">MESDGGAIRVGCVVVVRVAVVADIHEVGGVAAISRSQPPVAPRETKRFAGHNP</sequence>
<gene>
    <name evidence="2" type="ORF">Q3982_05020</name>
</gene>
<feature type="region of interest" description="Disordered" evidence="1">
    <location>
        <begin position="34"/>
        <end position="53"/>
    </location>
</feature>
<keyword evidence="3" id="KW-1185">Reference proteome</keyword>
<reference evidence="2" key="1">
    <citation type="submission" date="2023-07" db="EMBL/GenBank/DDBJ databases">
        <title>Between Cages and Wild: Unraveling the Impact of Captivity on Animal Microbiomes and Antimicrobial Resistance.</title>
        <authorList>
            <person name="Schmartz G.P."/>
            <person name="Rehner J."/>
            <person name="Schuff M.J."/>
            <person name="Becker S.L."/>
            <person name="Kravczyk M."/>
            <person name="Gurevich A."/>
            <person name="Francke R."/>
            <person name="Mueller R."/>
            <person name="Keller V."/>
            <person name="Keller A."/>
        </authorList>
    </citation>
    <scope>NUCLEOTIDE SEQUENCE</scope>
    <source>
        <strain evidence="2">S12M_St_49</strain>
    </source>
</reference>
<evidence type="ECO:0000313" key="2">
    <source>
        <dbReference type="EMBL" id="MDO4842020.1"/>
    </source>
</evidence>
<name>A0AA43RHU9_9ACTN</name>
<evidence type="ECO:0000313" key="3">
    <source>
        <dbReference type="Proteomes" id="UP001168575"/>
    </source>
</evidence>
<comment type="caution">
    <text evidence="2">The sequence shown here is derived from an EMBL/GenBank/DDBJ whole genome shotgun (WGS) entry which is preliminary data.</text>
</comment>
<proteinExistence type="predicted"/>